<proteinExistence type="predicted"/>
<dbReference type="EMBL" id="UOFF01000405">
    <property type="protein sequence ID" value="VAW57507.1"/>
    <property type="molecule type" value="Genomic_DNA"/>
</dbReference>
<evidence type="ECO:0000313" key="1">
    <source>
        <dbReference type="EMBL" id="VAW57507.1"/>
    </source>
</evidence>
<organism evidence="1">
    <name type="scientific">hydrothermal vent metagenome</name>
    <dbReference type="NCBI Taxonomy" id="652676"/>
    <lineage>
        <taxon>unclassified sequences</taxon>
        <taxon>metagenomes</taxon>
        <taxon>ecological metagenomes</taxon>
    </lineage>
</organism>
<name>A0A3B0X3Q0_9ZZZZ</name>
<accession>A0A3B0X3Q0</accession>
<dbReference type="Gene3D" id="3.40.30.10">
    <property type="entry name" value="Glutaredoxin"/>
    <property type="match status" value="1"/>
</dbReference>
<dbReference type="InterPro" id="IPR036249">
    <property type="entry name" value="Thioredoxin-like_sf"/>
</dbReference>
<dbReference type="SUPFAM" id="SSF52833">
    <property type="entry name" value="Thioredoxin-like"/>
    <property type="match status" value="1"/>
</dbReference>
<dbReference type="AlphaFoldDB" id="A0A3B0X3Q0"/>
<dbReference type="Pfam" id="PF13899">
    <property type="entry name" value="Thioredoxin_7"/>
    <property type="match status" value="1"/>
</dbReference>
<reference evidence="1" key="1">
    <citation type="submission" date="2018-06" db="EMBL/GenBank/DDBJ databases">
        <authorList>
            <person name="Zhirakovskaya E."/>
        </authorList>
    </citation>
    <scope>NUCLEOTIDE SEQUENCE</scope>
</reference>
<gene>
    <name evidence="1" type="ORF">MNBD_GAMMA07-1362</name>
</gene>
<evidence type="ECO:0008006" key="2">
    <source>
        <dbReference type="Google" id="ProtNLM"/>
    </source>
</evidence>
<protein>
    <recommendedName>
        <fullName evidence="2">Thioredoxin domain-containing protein</fullName>
    </recommendedName>
</protein>
<feature type="non-terminal residue" evidence="1">
    <location>
        <position position="130"/>
    </location>
</feature>
<sequence>MKKNISPFNISLILTSITLLFSLSAVNAKNVSLDSLPAYSTQYDVKRDPFKDGAAAVKLATESNRRILIELGGEWCTWCHKMDAFFDKNPDLKQKLHDTFVMLKVNVSSENNNAKFLKTFPRPNGYPHMY</sequence>